<evidence type="ECO:0000313" key="5">
    <source>
        <dbReference type="Proteomes" id="UP000186079"/>
    </source>
</evidence>
<dbReference type="AlphaFoldDB" id="A0A0B2D285"/>
<dbReference type="Gene3D" id="3.40.50.1820">
    <property type="entry name" value="alpha/beta hydrolase"/>
    <property type="match status" value="1"/>
</dbReference>
<dbReference type="PATRIC" id="fig|706570.3.peg.2421"/>
<dbReference type="RefSeq" id="WP_037008908.1">
    <property type="nucleotide sequence ID" value="NZ_FMUP01000001.1"/>
</dbReference>
<reference evidence="3 5" key="2">
    <citation type="submission" date="2017-01" db="EMBL/GenBank/DDBJ databases">
        <authorList>
            <person name="Mah S.A."/>
            <person name="Swanson W.J."/>
            <person name="Moy G.W."/>
            <person name="Vacquier V.D."/>
        </authorList>
    </citation>
    <scope>NUCLEOTIDE SEQUENCE [LARGE SCALE GENOMIC DNA]</scope>
    <source>
        <strain evidence="3 5">ATCC 29606</strain>
    </source>
</reference>
<gene>
    <name evidence="2" type="ORF">PT85_07085</name>
    <name evidence="3" type="ORF">SAMN05421672_104180</name>
</gene>
<name>A0A0B2D285_9PSED</name>
<accession>A0A0B2D285</accession>
<dbReference type="PANTHER" id="PTHR12277">
    <property type="entry name" value="ALPHA/BETA HYDROLASE DOMAIN-CONTAINING PROTEIN"/>
    <property type="match status" value="1"/>
</dbReference>
<dbReference type="Proteomes" id="UP000030980">
    <property type="component" value="Unassembled WGS sequence"/>
</dbReference>
<dbReference type="Pfam" id="PF12146">
    <property type="entry name" value="Hydrolase_4"/>
    <property type="match status" value="1"/>
</dbReference>
<dbReference type="SUPFAM" id="SSF53474">
    <property type="entry name" value="alpha/beta-Hydrolases"/>
    <property type="match status" value="1"/>
</dbReference>
<evidence type="ECO:0000313" key="4">
    <source>
        <dbReference type="Proteomes" id="UP000030980"/>
    </source>
</evidence>
<dbReference type="OrthoDB" id="9798884at2"/>
<dbReference type="EMBL" id="FTMC01000004">
    <property type="protein sequence ID" value="SIQ25703.1"/>
    <property type="molecule type" value="Genomic_DNA"/>
</dbReference>
<organism evidence="2 4">
    <name type="scientific">Pseudomonas flexibilis</name>
    <dbReference type="NCBI Taxonomy" id="706570"/>
    <lineage>
        <taxon>Bacteria</taxon>
        <taxon>Pseudomonadati</taxon>
        <taxon>Pseudomonadota</taxon>
        <taxon>Gammaproteobacteria</taxon>
        <taxon>Pseudomonadales</taxon>
        <taxon>Pseudomonadaceae</taxon>
        <taxon>Pseudomonas</taxon>
    </lineage>
</organism>
<dbReference type="InterPro" id="IPR029058">
    <property type="entry name" value="AB_hydrolase_fold"/>
</dbReference>
<sequence>MAASLLIRHALLGLLLALCAGCGHLFYFPEPGLRGTPAQAGVPYEDVHFQSADGTRLHGWYLPARSQPRRGLIYFLHGNAENISTHYVAMSWLNRHGWDLFLIDYRGFGLSEGTPDIHGVNQDARAGLAWAVARARQEQLPLVVYGQSLGGATAATVVAHSQPGDVQALVLDSAFSGYRLIAREKLGDVWLTSPLRYPLAWTIRDDFSPDRYLHQRPPMPLLILHGCADLTVPCSHGERLYHTAAPPVWLWLDPQRRHGEMLYTRHWREQLVKWLEQQVPTP</sequence>
<proteinExistence type="predicted"/>
<dbReference type="PANTHER" id="PTHR12277:SF81">
    <property type="entry name" value="PROTEIN ABHD13"/>
    <property type="match status" value="1"/>
</dbReference>
<evidence type="ECO:0000313" key="3">
    <source>
        <dbReference type="EMBL" id="SIQ25703.1"/>
    </source>
</evidence>
<accession>A0A0B3BMV3</accession>
<dbReference type="STRING" id="706570.PT85_07085"/>
<feature type="domain" description="Serine aminopeptidase S33" evidence="1">
    <location>
        <begin position="68"/>
        <end position="179"/>
    </location>
</feature>
<dbReference type="Proteomes" id="UP000186079">
    <property type="component" value="Unassembled WGS sequence"/>
</dbReference>
<dbReference type="EMBL" id="JTAK01000002">
    <property type="protein sequence ID" value="KHO65798.1"/>
    <property type="molecule type" value="Genomic_DNA"/>
</dbReference>
<evidence type="ECO:0000259" key="1">
    <source>
        <dbReference type="Pfam" id="PF12146"/>
    </source>
</evidence>
<evidence type="ECO:0000313" key="2">
    <source>
        <dbReference type="EMBL" id="KHO65798.1"/>
    </source>
</evidence>
<dbReference type="InterPro" id="IPR022742">
    <property type="entry name" value="Hydrolase_4"/>
</dbReference>
<reference evidence="2 4" key="1">
    <citation type="submission" date="2014-11" db="EMBL/GenBank/DDBJ databases">
        <title>Genome sequence of Pseudomonas tuomuerensis JCM 14085.</title>
        <authorList>
            <person name="Shin S.-K."/>
            <person name="Yi H."/>
        </authorList>
    </citation>
    <scope>NUCLEOTIDE SEQUENCE [LARGE SCALE GENOMIC DNA]</scope>
    <source>
        <strain evidence="2 4">JCM 14085</strain>
    </source>
</reference>
<keyword evidence="4" id="KW-1185">Reference proteome</keyword>
<protein>
    <recommendedName>
        <fullName evidence="1">Serine aminopeptidase S33 domain-containing protein</fullName>
    </recommendedName>
</protein>